<proteinExistence type="predicted"/>
<name>A0AAN7PH47_MYCAM</name>
<feature type="region of interest" description="Disordered" evidence="1">
    <location>
        <begin position="185"/>
        <end position="204"/>
    </location>
</feature>
<dbReference type="CDD" id="cd01650">
    <property type="entry name" value="RT_nLTR_like"/>
    <property type="match status" value="1"/>
</dbReference>
<dbReference type="InterPro" id="IPR000477">
    <property type="entry name" value="RT_dom"/>
</dbReference>
<dbReference type="InterPro" id="IPR043502">
    <property type="entry name" value="DNA/RNA_pol_sf"/>
</dbReference>
<dbReference type="PROSITE" id="PS50878">
    <property type="entry name" value="RT_POL"/>
    <property type="match status" value="1"/>
</dbReference>
<protein>
    <recommendedName>
        <fullName evidence="2">Reverse transcriptase domain-containing protein</fullName>
    </recommendedName>
</protein>
<sequence>MMCNKKAGKIESIDSAMTMVRQAVPCSPWRLTVEQISTCSPWRTPRQSRWLRPKEALTLWEAHAGAGSWQDLWTHGERSPHWSRFAGRTCDPIGDPRWSSLFLKDCTPWNGPTLEQFMKDCSLWEGPTLEQLVEDCLLWEGPHAGAGEECEEEGAAETTCDELTTTPIPRLPALLGGGGREIGSEVVPGKKGGVHKKLGGGTARTADPNWPKGYSIPYGIMLSIETGGELAGGQRSLLGDGLGIGWRVEDYKGVASLCREKIRRAKAELELNLATAVKVNKKHFFKYISSKRRAKENLQPLVDGGGNTVTKDEEKAEVLNAFFASVFNSRANCSLGTQPPESEDRDGDQNGAPIIQGEMVSDLLHHLDTHKSMGPDEIHPRVLKELADVLTKPLSIIYQQSWLTGEVPADWRLANVTPIFKKGQKEDPGNYRPVSLTLVPGKLMEQTILSAITQHVTRLVDEGKAVDVVYLDFSKAFDTVSHSILLEKLAAHGLDGCTLRWVKNWLDGRAQRVVVNGVYSSWRPVTSGVPQGSVLGPVLFNIFINDLDEGIECTLSKFADDTKLCGSVDLLEGRQALQRDLDRLDRWAEVNCMRFNKAKCKVLHLGHSNPMQRYRLGEEWLESCQAEKDLGVLVDSRLNMSQQCAQVAKKANGILACIKNSVASRTRAVMVPLYSALVRPHLESCVQFWAPHYKRDIEVLEHVQRRATKLVKGLEQKSCEERLRELGLFSLEKRRLRGDLITHYNYLKGGCREVGVSLFSQVTSDRTRGNGLKLRQEMFRLDIRKFYFTERVIKHWNRLPREVVESPSLEVFRRHVDVVLRDMV</sequence>
<evidence type="ECO:0000313" key="3">
    <source>
        <dbReference type="EMBL" id="KAK4831187.1"/>
    </source>
</evidence>
<keyword evidence="4" id="KW-1185">Reference proteome</keyword>
<dbReference type="PANTHER" id="PTHR33332">
    <property type="entry name" value="REVERSE TRANSCRIPTASE DOMAIN-CONTAINING PROTEIN"/>
    <property type="match status" value="1"/>
</dbReference>
<dbReference type="EMBL" id="JAUNZN010000001">
    <property type="protein sequence ID" value="KAK4831187.1"/>
    <property type="molecule type" value="Genomic_DNA"/>
</dbReference>
<accession>A0AAN7PH47</accession>
<evidence type="ECO:0000256" key="1">
    <source>
        <dbReference type="SAM" id="MobiDB-lite"/>
    </source>
</evidence>
<dbReference type="Proteomes" id="UP001333110">
    <property type="component" value="Unassembled WGS sequence"/>
</dbReference>
<dbReference type="AlphaFoldDB" id="A0AAN7PH47"/>
<evidence type="ECO:0000259" key="2">
    <source>
        <dbReference type="PROSITE" id="PS50878"/>
    </source>
</evidence>
<dbReference type="Pfam" id="PF00078">
    <property type="entry name" value="RVT_1"/>
    <property type="match status" value="1"/>
</dbReference>
<evidence type="ECO:0000313" key="4">
    <source>
        <dbReference type="Proteomes" id="UP001333110"/>
    </source>
</evidence>
<dbReference type="SUPFAM" id="SSF56672">
    <property type="entry name" value="DNA/RNA polymerases"/>
    <property type="match status" value="1"/>
</dbReference>
<feature type="domain" description="Reverse transcriptase" evidence="2">
    <location>
        <begin position="400"/>
        <end position="634"/>
    </location>
</feature>
<gene>
    <name evidence="3" type="ORF">QYF61_015919</name>
</gene>
<reference evidence="3 4" key="1">
    <citation type="journal article" date="2023" name="J. Hered.">
        <title>Chromosome-level genome of the wood stork (Mycteria americana) provides insight into avian chromosome evolution.</title>
        <authorList>
            <person name="Flamio R. Jr."/>
            <person name="Ramstad K.M."/>
        </authorList>
    </citation>
    <scope>NUCLEOTIDE SEQUENCE [LARGE SCALE GENOMIC DNA]</scope>
    <source>
        <strain evidence="3">JAX WOST 10</strain>
    </source>
</reference>
<comment type="caution">
    <text evidence="3">The sequence shown here is derived from an EMBL/GenBank/DDBJ whole genome shotgun (WGS) entry which is preliminary data.</text>
</comment>
<organism evidence="3 4">
    <name type="scientific">Mycteria americana</name>
    <name type="common">Wood stork</name>
    <dbReference type="NCBI Taxonomy" id="33587"/>
    <lineage>
        <taxon>Eukaryota</taxon>
        <taxon>Metazoa</taxon>
        <taxon>Chordata</taxon>
        <taxon>Craniata</taxon>
        <taxon>Vertebrata</taxon>
        <taxon>Euteleostomi</taxon>
        <taxon>Archelosauria</taxon>
        <taxon>Archosauria</taxon>
        <taxon>Dinosauria</taxon>
        <taxon>Saurischia</taxon>
        <taxon>Theropoda</taxon>
        <taxon>Coelurosauria</taxon>
        <taxon>Aves</taxon>
        <taxon>Neognathae</taxon>
        <taxon>Neoaves</taxon>
        <taxon>Aequornithes</taxon>
        <taxon>Ciconiiformes</taxon>
        <taxon>Ciconiidae</taxon>
        <taxon>Mycteria</taxon>
    </lineage>
</organism>